<dbReference type="PANTHER" id="PTHR35040">
    <property type="match status" value="1"/>
</dbReference>
<evidence type="ECO:0000256" key="2">
    <source>
        <dbReference type="SAM" id="Phobius"/>
    </source>
</evidence>
<dbReference type="Proteomes" id="UP000024837">
    <property type="component" value="Unassembled WGS sequence"/>
</dbReference>
<evidence type="ECO:0000313" key="4">
    <source>
        <dbReference type="Proteomes" id="UP000024837"/>
    </source>
</evidence>
<accession>W7IF48</accession>
<keyword evidence="2" id="KW-1133">Transmembrane helix</keyword>
<evidence type="ECO:0000313" key="3">
    <source>
        <dbReference type="EMBL" id="EWC47695.1"/>
    </source>
</evidence>
<keyword evidence="2" id="KW-0812">Transmembrane</keyword>
<dbReference type="EMBL" id="KI966408">
    <property type="protein sequence ID" value="EWC47695.1"/>
    <property type="molecule type" value="Genomic_DNA"/>
</dbReference>
<dbReference type="PANTHER" id="PTHR35040:SF9">
    <property type="entry name" value="4-LIKE CELL SURFACE PROTEIN, PUTATIVE (AFU_ORTHOLOGUE AFUA_4G14080)-RELATED"/>
    <property type="match status" value="1"/>
</dbReference>
<dbReference type="HOGENOM" id="CLU_640971_0_0_1"/>
<evidence type="ECO:0008006" key="5">
    <source>
        <dbReference type="Google" id="ProtNLM"/>
    </source>
</evidence>
<gene>
    <name evidence="3" type="ORF">DRE_02895</name>
</gene>
<feature type="compositionally biased region" description="Polar residues" evidence="1">
    <location>
        <begin position="122"/>
        <end position="140"/>
    </location>
</feature>
<keyword evidence="2" id="KW-0472">Membrane</keyword>
<evidence type="ECO:0000256" key="1">
    <source>
        <dbReference type="SAM" id="MobiDB-lite"/>
    </source>
</evidence>
<feature type="region of interest" description="Disordered" evidence="1">
    <location>
        <begin position="1"/>
        <end position="63"/>
    </location>
</feature>
<dbReference type="Pfam" id="PF12138">
    <property type="entry name" value="Spherulin4"/>
    <property type="match status" value="1"/>
</dbReference>
<proteinExistence type="predicted"/>
<name>W7IF48_9PEZI</name>
<organism evidence="3 4">
    <name type="scientific">Drechslerella stenobrocha 248</name>
    <dbReference type="NCBI Taxonomy" id="1043628"/>
    <lineage>
        <taxon>Eukaryota</taxon>
        <taxon>Fungi</taxon>
        <taxon>Dikarya</taxon>
        <taxon>Ascomycota</taxon>
        <taxon>Pezizomycotina</taxon>
        <taxon>Orbiliomycetes</taxon>
        <taxon>Orbiliales</taxon>
        <taxon>Orbiliaceae</taxon>
        <taxon>Drechslerella</taxon>
    </lineage>
</organism>
<dbReference type="OrthoDB" id="5342184at2759"/>
<feature type="region of interest" description="Disordered" evidence="1">
    <location>
        <begin position="120"/>
        <end position="141"/>
    </location>
</feature>
<dbReference type="InterPro" id="IPR021986">
    <property type="entry name" value="Spherulin4"/>
</dbReference>
<protein>
    <recommendedName>
        <fullName evidence="5">Spherulin-4</fullName>
    </recommendedName>
</protein>
<sequence>MARPSLGPSRSTINPLTTTHESRYTSLGASRPQSKPTSASQESLRHGPRLAPGHPKKQSHESMVPLENGDSIEASPILGITEQQKGYPDRKRLRIATCGLITTLLLLLAASHSAIIPRPFHSPTTQTPEVPSIGTGTSVSRELPGKRALPTLHCNIIYPAYFGPEKTADWKRLYSQILKYNKILQFTIVVNPSNGPGGRSEIARYTSTLRTLRSFSNVNVLGYIHQSWGKRSITNDVNIWLNHFPNQLDGFFLDEMPSVNSVANRDTVSDNNGYVYSRPARNFRRGTRPIVVQNPGTEIDASFYRVSNPADVTIVLENTANHLQRWTSLHNRLSAKIKPTTLGIILHTVGDQSLAATVKTMLKYADNIFATNVNADDAYLGVSNNWAQFLSYAAKYGGAITKKAPKTKLAARVTWSARTAAVATRMPV</sequence>
<feature type="transmembrane region" description="Helical" evidence="2">
    <location>
        <begin position="93"/>
        <end position="115"/>
    </location>
</feature>
<feature type="compositionally biased region" description="Polar residues" evidence="1">
    <location>
        <begin position="8"/>
        <end position="42"/>
    </location>
</feature>
<dbReference type="AlphaFoldDB" id="W7IF48"/>
<reference evidence="3 4" key="1">
    <citation type="submission" date="2013-05" db="EMBL/GenBank/DDBJ databases">
        <title>Drechslerella stenobrocha genome reveals carnivorous origination and mechanical trapping mechanism of predatory fungi.</title>
        <authorList>
            <person name="Liu X."/>
            <person name="Zhang W."/>
            <person name="Liu K."/>
        </authorList>
    </citation>
    <scope>NUCLEOTIDE SEQUENCE [LARGE SCALE GENOMIC DNA]</scope>
    <source>
        <strain evidence="3 4">248</strain>
    </source>
</reference>
<keyword evidence="4" id="KW-1185">Reference proteome</keyword>